<dbReference type="InterPro" id="IPR029063">
    <property type="entry name" value="SAM-dependent_MTases_sf"/>
</dbReference>
<proteinExistence type="predicted"/>
<dbReference type="EMBL" id="PEXU01000026">
    <property type="protein sequence ID" value="PIS42697.1"/>
    <property type="molecule type" value="Genomic_DNA"/>
</dbReference>
<evidence type="ECO:0000259" key="1">
    <source>
        <dbReference type="Pfam" id="PF01170"/>
    </source>
</evidence>
<evidence type="ECO:0000313" key="3">
    <source>
        <dbReference type="Proteomes" id="UP000231542"/>
    </source>
</evidence>
<feature type="domain" description="Ribosomal RNA large subunit methyltransferase K/L-like methyltransferase" evidence="1">
    <location>
        <begin position="209"/>
        <end position="369"/>
    </location>
</feature>
<dbReference type="Gene3D" id="3.40.50.150">
    <property type="entry name" value="Vaccinia Virus protein VP39"/>
    <property type="match status" value="1"/>
</dbReference>
<gene>
    <name evidence="2" type="ORF">COT24_02220</name>
</gene>
<dbReference type="InterPro" id="IPR000241">
    <property type="entry name" value="RlmKL-like_Mtase"/>
</dbReference>
<reference evidence="2 3" key="1">
    <citation type="submission" date="2017-09" db="EMBL/GenBank/DDBJ databases">
        <title>Depth-based differentiation of microbial function through sediment-hosted aquifers and enrichment of novel symbionts in the deep terrestrial subsurface.</title>
        <authorList>
            <person name="Probst A.J."/>
            <person name="Ladd B."/>
            <person name="Jarett J.K."/>
            <person name="Geller-Mcgrath D.E."/>
            <person name="Sieber C.M."/>
            <person name="Emerson J.B."/>
            <person name="Anantharaman K."/>
            <person name="Thomas B.C."/>
            <person name="Malmstrom R."/>
            <person name="Stieglmeier M."/>
            <person name="Klingl A."/>
            <person name="Woyke T."/>
            <person name="Ryan C.M."/>
            <person name="Banfield J.F."/>
        </authorList>
    </citation>
    <scope>NUCLEOTIDE SEQUENCE [LARGE SCALE GENOMIC DNA]</scope>
    <source>
        <strain evidence="2">CG08_land_8_20_14_0_20_40_16</strain>
    </source>
</reference>
<name>A0A2H0YW29_9BACT</name>
<dbReference type="GO" id="GO:0016423">
    <property type="term" value="F:tRNA (guanine) methyltransferase activity"/>
    <property type="evidence" value="ECO:0007669"/>
    <property type="project" value="TreeGrafter"/>
</dbReference>
<accession>A0A2H0YW29</accession>
<dbReference type="Pfam" id="PF01170">
    <property type="entry name" value="UPF0020"/>
    <property type="match status" value="1"/>
</dbReference>
<dbReference type="Proteomes" id="UP000231542">
    <property type="component" value="Unassembled WGS sequence"/>
</dbReference>
<protein>
    <recommendedName>
        <fullName evidence="1">Ribosomal RNA large subunit methyltransferase K/L-like methyltransferase domain-containing protein</fullName>
    </recommendedName>
</protein>
<organism evidence="2 3">
    <name type="scientific">Candidatus Kerfeldbacteria bacterium CG08_land_8_20_14_0_20_40_16</name>
    <dbReference type="NCBI Taxonomy" id="2014244"/>
    <lineage>
        <taxon>Bacteria</taxon>
        <taxon>Candidatus Kerfeldiibacteriota</taxon>
    </lineage>
</organism>
<dbReference type="AlphaFoldDB" id="A0A2H0YW29"/>
<dbReference type="PANTHER" id="PTHR14911">
    <property type="entry name" value="THUMP DOMAIN-CONTAINING"/>
    <property type="match status" value="1"/>
</dbReference>
<dbReference type="PANTHER" id="PTHR14911:SF13">
    <property type="entry name" value="TRNA (GUANINE(6)-N2)-METHYLTRANSFERASE THUMP3"/>
    <property type="match status" value="1"/>
</dbReference>
<dbReference type="CDD" id="cd02440">
    <property type="entry name" value="AdoMet_MTases"/>
    <property type="match status" value="1"/>
</dbReference>
<dbReference type="GO" id="GO:0030488">
    <property type="term" value="P:tRNA methylation"/>
    <property type="evidence" value="ECO:0007669"/>
    <property type="project" value="TreeGrafter"/>
</dbReference>
<dbReference type="SUPFAM" id="SSF53335">
    <property type="entry name" value="S-adenosyl-L-methionine-dependent methyltransferases"/>
    <property type="match status" value="1"/>
</dbReference>
<comment type="caution">
    <text evidence="2">The sequence shown here is derived from an EMBL/GenBank/DDBJ whole genome shotgun (WGS) entry which is preliminary data.</text>
</comment>
<evidence type="ECO:0000313" key="2">
    <source>
        <dbReference type="EMBL" id="PIS42697.1"/>
    </source>
</evidence>
<sequence length="415" mass="47060">MHKYFFILGHSPQISQAEIEAVLEKLLGEHNIIAASDEVLIIGYKIYNNASFQIKDLIRKLGGTIKIGKILDEVELEEDSNIVTKISGKLTAERLLDKYFQQNTERINFGFSAYCLDSNIPKSISKKLLKLGLELKKELKRKGHSVRLVSSKEKTLSSVIVGENKLIEKGADICLLISKDKIYLGRTLAVQEYKRFIQRDYARPDRDVKSGMLPPKLARIMVNLSQADPDDVLLDPFCGSGTILQEALLLGIKKVIGSDISLKAVQDTRNNLEWLTKNYQLPTTSYQLITSDIKDLPSKFKEQVAVIVTEPFLGPPLKGNESLEKIKTVSKELSELYLKSFRVFSQILKKNGRVVIVFPIFRKVNQEISLPIVSEIEQMGFQVQKNLLSNARGGLVYSRPDQKVLREIFRFKKIY</sequence>